<organism evidence="1 2">
    <name type="scientific">Aspergillus oryzae</name>
    <name type="common">Yellow koji mold</name>
    <dbReference type="NCBI Taxonomy" id="5062"/>
    <lineage>
        <taxon>Eukaryota</taxon>
        <taxon>Fungi</taxon>
        <taxon>Dikarya</taxon>
        <taxon>Ascomycota</taxon>
        <taxon>Pezizomycotina</taxon>
        <taxon>Eurotiomycetes</taxon>
        <taxon>Eurotiomycetidae</taxon>
        <taxon>Eurotiales</taxon>
        <taxon>Aspergillaceae</taxon>
        <taxon>Aspergillus</taxon>
        <taxon>Aspergillus subgen. Circumdati</taxon>
    </lineage>
</organism>
<gene>
    <name evidence="1" type="ORF">Aory04_001022200</name>
</gene>
<comment type="caution">
    <text evidence="1">The sequence shown here is derived from an EMBL/GenBank/DDBJ whole genome shotgun (WGS) entry which is preliminary data.</text>
</comment>
<name>A0AAN4YQ03_ASPOZ</name>
<accession>A0AAN4YQ03</accession>
<evidence type="ECO:0000313" key="2">
    <source>
        <dbReference type="Proteomes" id="UP001165205"/>
    </source>
</evidence>
<evidence type="ECO:0000313" key="1">
    <source>
        <dbReference type="EMBL" id="GMG34941.1"/>
    </source>
</evidence>
<dbReference type="AlphaFoldDB" id="A0AAN4YQ03"/>
<proteinExistence type="predicted"/>
<protein>
    <submittedName>
        <fullName evidence="1">Unnamed protein product</fullName>
    </submittedName>
</protein>
<dbReference type="Proteomes" id="UP001165205">
    <property type="component" value="Unassembled WGS sequence"/>
</dbReference>
<sequence>MSSSLITQTISVRLIQYPRPGFYEHVINRPPPTVVHFWDSAAGPPTQEFQILESGNHPAGDRETFCADVSQFPVPNAPSDVPVTILFSGGQQLDTANGGDLGKFFHLLVQAQ</sequence>
<reference evidence="1" key="1">
    <citation type="submission" date="2023-04" db="EMBL/GenBank/DDBJ databases">
        <title>Aspergillus oryzae NBRC 4228.</title>
        <authorList>
            <person name="Ichikawa N."/>
            <person name="Sato H."/>
            <person name="Tonouchi N."/>
        </authorList>
    </citation>
    <scope>NUCLEOTIDE SEQUENCE</scope>
    <source>
        <strain evidence="1">NBRC 4228</strain>
    </source>
</reference>
<dbReference type="EMBL" id="BSYA01000153">
    <property type="protein sequence ID" value="GMG34941.1"/>
    <property type="molecule type" value="Genomic_DNA"/>
</dbReference>